<dbReference type="PROSITE" id="PS51294">
    <property type="entry name" value="HTH_MYB"/>
    <property type="match status" value="1"/>
</dbReference>
<feature type="region of interest" description="Disordered" evidence="2">
    <location>
        <begin position="1"/>
        <end position="27"/>
    </location>
</feature>
<keyword evidence="1" id="KW-0238">DNA-binding</keyword>
<dbReference type="GO" id="GO:0003677">
    <property type="term" value="F:DNA binding"/>
    <property type="evidence" value="ECO:0007669"/>
    <property type="project" value="UniProtKB-KW"/>
</dbReference>
<dbReference type="SUPFAM" id="SSF46689">
    <property type="entry name" value="Homeodomain-like"/>
    <property type="match status" value="1"/>
</dbReference>
<evidence type="ECO:0000313" key="6">
    <source>
        <dbReference type="Proteomes" id="UP001222027"/>
    </source>
</evidence>
<evidence type="ECO:0008006" key="7">
    <source>
        <dbReference type="Google" id="ProtNLM"/>
    </source>
</evidence>
<sequence length="718" mass="79757">MEHSVGTVIDTVGSDEKDEKENNDKKTCDSEPVVYQLVRVEGDGRLVPATDDEVMAVEQLLEGEKREVKAIRNDKGCLSSEVFSKSDLEGVIQSGNTDDSKKLNARLENIKVMLQKVKQEERLLLSSESFNHSPKCMTIEDPASERSKSSKACNNKLQPEITSREIMPRFLELNSIHNFEVGSAEPCSGPTNGAVSSKSSISESCTSIFPDFSIIRGEICLDNFSIRELQEAFRATFGRQTSVKDKLWLKRRIAMGLTNSRHVPSTSFTIKDNNIILSGAKEGEPERLQQSKNEAESLSMSIRVINASPQEFKTSLNSNMTDQQLSGKRLGLSPSNHDVNDENCQMEHCAAKRMRKPTKRYIEELSELETRECTAKSYSCMKISEYSHFPSKRQIKPVCDGKTQRRIFSTRHVSVGEFSFEVPYVLRTTTRRPRKNFVDLMEYYPATISHMVKTAVMIPALEEGKGNGSRSREIVSVPVQILQQSAAGEGDVKMNTKTLNREEDLDLDDKGLDANGDTTYGYANTRPAPKASARRKHHRAWTLCEVRKLVDGVAKYGAGRWSEIRRLAFASYSYRTSVDLKDKWRNLLRASLAQYPSKKEAKNLSKQTTVPIPTSILSQELPPSASIFKRSNLPGSASQHIPGCCLSANSSLLSSRRTSFRSGSALKARGFLDALLMFAEVLEVIAMGSSACWTFALVLPSLIAGPACMSANSGLVPI</sequence>
<dbReference type="PROSITE" id="PS50090">
    <property type="entry name" value="MYB_LIKE"/>
    <property type="match status" value="1"/>
</dbReference>
<gene>
    <name evidence="5" type="ORF">OPV22_021024</name>
</gene>
<dbReference type="Pfam" id="PF00249">
    <property type="entry name" value="Myb_DNA-binding"/>
    <property type="match status" value="1"/>
</dbReference>
<dbReference type="EMBL" id="JAQQAF010000006">
    <property type="protein sequence ID" value="KAJ8477297.1"/>
    <property type="molecule type" value="Genomic_DNA"/>
</dbReference>
<keyword evidence="6" id="KW-1185">Reference proteome</keyword>
<dbReference type="PANTHER" id="PTHR47122">
    <property type="entry name" value="MYB-LIKE DNA-BINDING DOMAIN CONTAINING PROTEIN, EXPRESSED"/>
    <property type="match status" value="1"/>
</dbReference>
<evidence type="ECO:0000256" key="2">
    <source>
        <dbReference type="SAM" id="MobiDB-lite"/>
    </source>
</evidence>
<dbReference type="InterPro" id="IPR017930">
    <property type="entry name" value="Myb_dom"/>
</dbReference>
<dbReference type="Gene3D" id="1.10.246.220">
    <property type="match status" value="1"/>
</dbReference>
<evidence type="ECO:0000259" key="4">
    <source>
        <dbReference type="PROSITE" id="PS51294"/>
    </source>
</evidence>
<dbReference type="PANTHER" id="PTHR47122:SF4">
    <property type="entry name" value="TRF-LIKE 3"/>
    <property type="match status" value="1"/>
</dbReference>
<proteinExistence type="predicted"/>
<name>A0AAV8QG85_ENSVE</name>
<dbReference type="Proteomes" id="UP001222027">
    <property type="component" value="Unassembled WGS sequence"/>
</dbReference>
<feature type="region of interest" description="Disordered" evidence="2">
    <location>
        <begin position="136"/>
        <end position="155"/>
    </location>
</feature>
<feature type="domain" description="Myb-like" evidence="3">
    <location>
        <begin position="533"/>
        <end position="588"/>
    </location>
</feature>
<evidence type="ECO:0000259" key="3">
    <source>
        <dbReference type="PROSITE" id="PS50090"/>
    </source>
</evidence>
<feature type="compositionally biased region" description="Basic and acidic residues" evidence="2">
    <location>
        <begin position="14"/>
        <end position="27"/>
    </location>
</feature>
<evidence type="ECO:0000256" key="1">
    <source>
        <dbReference type="ARBA" id="ARBA00023125"/>
    </source>
</evidence>
<feature type="domain" description="HTH myb-type" evidence="4">
    <location>
        <begin position="533"/>
        <end position="592"/>
    </location>
</feature>
<accession>A0AAV8QG85</accession>
<dbReference type="CDD" id="cd11660">
    <property type="entry name" value="SANT_TRF"/>
    <property type="match status" value="1"/>
</dbReference>
<dbReference type="InterPro" id="IPR001005">
    <property type="entry name" value="SANT/Myb"/>
</dbReference>
<reference evidence="5 6" key="1">
    <citation type="submission" date="2022-12" db="EMBL/GenBank/DDBJ databases">
        <title>Chromosome-scale assembly of the Ensete ventricosum genome.</title>
        <authorList>
            <person name="Dussert Y."/>
            <person name="Stocks J."/>
            <person name="Wendawek A."/>
            <person name="Woldeyes F."/>
            <person name="Nichols R.A."/>
            <person name="Borrell J.S."/>
        </authorList>
    </citation>
    <scope>NUCLEOTIDE SEQUENCE [LARGE SCALE GENOMIC DNA]</scope>
    <source>
        <strain evidence="6">cv. Maze</strain>
        <tissue evidence="5">Seeds</tissue>
    </source>
</reference>
<protein>
    <recommendedName>
        <fullName evidence="7">HTH myb-type domain-containing protein</fullName>
    </recommendedName>
</protein>
<dbReference type="InterPro" id="IPR009057">
    <property type="entry name" value="Homeodomain-like_sf"/>
</dbReference>
<dbReference type="AlphaFoldDB" id="A0AAV8QG85"/>
<evidence type="ECO:0000313" key="5">
    <source>
        <dbReference type="EMBL" id="KAJ8477297.1"/>
    </source>
</evidence>
<organism evidence="5 6">
    <name type="scientific">Ensete ventricosum</name>
    <name type="common">Abyssinian banana</name>
    <name type="synonym">Musa ensete</name>
    <dbReference type="NCBI Taxonomy" id="4639"/>
    <lineage>
        <taxon>Eukaryota</taxon>
        <taxon>Viridiplantae</taxon>
        <taxon>Streptophyta</taxon>
        <taxon>Embryophyta</taxon>
        <taxon>Tracheophyta</taxon>
        <taxon>Spermatophyta</taxon>
        <taxon>Magnoliopsida</taxon>
        <taxon>Liliopsida</taxon>
        <taxon>Zingiberales</taxon>
        <taxon>Musaceae</taxon>
        <taxon>Ensete</taxon>
    </lineage>
</organism>
<dbReference type="SMART" id="SM00717">
    <property type="entry name" value="SANT"/>
    <property type="match status" value="1"/>
</dbReference>
<comment type="caution">
    <text evidence="5">The sequence shown here is derived from an EMBL/GenBank/DDBJ whole genome shotgun (WGS) entry which is preliminary data.</text>
</comment>